<proteinExistence type="predicted"/>
<evidence type="ECO:0000313" key="1">
    <source>
        <dbReference type="EMBL" id="PNP37396.1"/>
    </source>
</evidence>
<protein>
    <submittedName>
        <fullName evidence="1">Uncharacterized protein</fullName>
    </submittedName>
</protein>
<evidence type="ECO:0000313" key="2">
    <source>
        <dbReference type="Proteomes" id="UP000236546"/>
    </source>
</evidence>
<dbReference type="AlphaFoldDB" id="A0A2K0SVV4"/>
<gene>
    <name evidence="1" type="ORF">TGAMA5MH_10695</name>
</gene>
<accession>A0A2K0SVV4</accession>
<comment type="caution">
    <text evidence="1">The sequence shown here is derived from an EMBL/GenBank/DDBJ whole genome shotgun (WGS) entry which is preliminary data.</text>
</comment>
<organism evidence="1 2">
    <name type="scientific">Trichoderma gamsii</name>
    <dbReference type="NCBI Taxonomy" id="398673"/>
    <lineage>
        <taxon>Eukaryota</taxon>
        <taxon>Fungi</taxon>
        <taxon>Dikarya</taxon>
        <taxon>Ascomycota</taxon>
        <taxon>Pezizomycotina</taxon>
        <taxon>Sordariomycetes</taxon>
        <taxon>Hypocreomycetidae</taxon>
        <taxon>Hypocreales</taxon>
        <taxon>Hypocreaceae</taxon>
        <taxon>Trichoderma</taxon>
    </lineage>
</organism>
<dbReference type="EMBL" id="MTYH01000145">
    <property type="protein sequence ID" value="PNP37396.1"/>
    <property type="molecule type" value="Genomic_DNA"/>
</dbReference>
<name>A0A2K0SVV4_9HYPO</name>
<sequence>MEDVMRQSLADLIETEGHEPGSSPIAVSLDYPGFAAAHDRN</sequence>
<dbReference type="Proteomes" id="UP000236546">
    <property type="component" value="Unassembled WGS sequence"/>
</dbReference>
<reference evidence="1 2" key="1">
    <citation type="submission" date="2017-02" db="EMBL/GenBank/DDBJ databases">
        <title>Genomes of Trichoderma spp. with biocontrol activity.</title>
        <authorList>
            <person name="Gardiner D."/>
            <person name="Kazan K."/>
            <person name="Vos C."/>
            <person name="Harvey P."/>
        </authorList>
    </citation>
    <scope>NUCLEOTIDE SEQUENCE [LARGE SCALE GENOMIC DNA]</scope>
    <source>
        <strain evidence="1 2">A5MH</strain>
    </source>
</reference>